<evidence type="ECO:0000313" key="2">
    <source>
        <dbReference type="EMBL" id="MFC4134313.1"/>
    </source>
</evidence>
<gene>
    <name evidence="2" type="ORF">ACFOZ4_27195</name>
</gene>
<accession>A0ABV8LVB5</accession>
<name>A0ABV8LVB5_9ACTN</name>
<dbReference type="Proteomes" id="UP001595816">
    <property type="component" value="Unassembled WGS sequence"/>
</dbReference>
<keyword evidence="3" id="KW-1185">Reference proteome</keyword>
<evidence type="ECO:0000313" key="3">
    <source>
        <dbReference type="Proteomes" id="UP001595816"/>
    </source>
</evidence>
<reference evidence="3" key="1">
    <citation type="journal article" date="2019" name="Int. J. Syst. Evol. Microbiol.">
        <title>The Global Catalogue of Microorganisms (GCM) 10K type strain sequencing project: providing services to taxonomists for standard genome sequencing and annotation.</title>
        <authorList>
            <consortium name="The Broad Institute Genomics Platform"/>
            <consortium name="The Broad Institute Genome Sequencing Center for Infectious Disease"/>
            <person name="Wu L."/>
            <person name="Ma J."/>
        </authorList>
    </citation>
    <scope>NUCLEOTIDE SEQUENCE [LARGE SCALE GENOMIC DNA]</scope>
    <source>
        <strain evidence="3">CGMCC 4.7289</strain>
    </source>
</reference>
<organism evidence="2 3">
    <name type="scientific">Hamadaea flava</name>
    <dbReference type="NCBI Taxonomy" id="1742688"/>
    <lineage>
        <taxon>Bacteria</taxon>
        <taxon>Bacillati</taxon>
        <taxon>Actinomycetota</taxon>
        <taxon>Actinomycetes</taxon>
        <taxon>Micromonosporales</taxon>
        <taxon>Micromonosporaceae</taxon>
        <taxon>Hamadaea</taxon>
    </lineage>
</organism>
<dbReference type="EMBL" id="JBHSAY010000015">
    <property type="protein sequence ID" value="MFC4134313.1"/>
    <property type="molecule type" value="Genomic_DNA"/>
</dbReference>
<feature type="region of interest" description="Disordered" evidence="1">
    <location>
        <begin position="83"/>
        <end position="174"/>
    </location>
</feature>
<feature type="compositionally biased region" description="Basic residues" evidence="1">
    <location>
        <begin position="155"/>
        <end position="166"/>
    </location>
</feature>
<evidence type="ECO:0000256" key="1">
    <source>
        <dbReference type="SAM" id="MobiDB-lite"/>
    </source>
</evidence>
<proteinExistence type="predicted"/>
<feature type="compositionally biased region" description="Basic residues" evidence="1">
    <location>
        <begin position="120"/>
        <end position="130"/>
    </location>
</feature>
<dbReference type="RefSeq" id="WP_253761520.1">
    <property type="nucleotide sequence ID" value="NZ_JAMZDZ010000001.1"/>
</dbReference>
<comment type="caution">
    <text evidence="2">The sequence shown here is derived from an EMBL/GenBank/DDBJ whole genome shotgun (WGS) entry which is preliminary data.</text>
</comment>
<sequence length="174" mass="18125">MFTEPSTARQEAERLVAAALAVASLAAGNHPELATGSAACCVCPFCKLIEAVRDPDPQFVERLATGAGDLAVGLASLLRNLSAPREQTEADPWRSATAEEPAASSTPPSPEPDAPASRTTPKKVAKKAIAKKAVAPRKTSGKSPDDQEELPPKKAAPKKAAKKAMPRPRPDDNG</sequence>
<feature type="compositionally biased region" description="Low complexity" evidence="1">
    <location>
        <begin position="95"/>
        <end position="106"/>
    </location>
</feature>
<protein>
    <submittedName>
        <fullName evidence="2">Uncharacterized protein</fullName>
    </submittedName>
</protein>